<keyword evidence="5" id="KW-0645">Protease</keyword>
<dbReference type="Pfam" id="PF04389">
    <property type="entry name" value="Peptidase_M28"/>
    <property type="match status" value="1"/>
</dbReference>
<dbReference type="EC" id="3.4.11.15" evidence="5"/>
<dbReference type="EMBL" id="CADCTQ010000454">
    <property type="protein sequence ID" value="CAA9301657.1"/>
    <property type="molecule type" value="Genomic_DNA"/>
</dbReference>
<evidence type="ECO:0000256" key="1">
    <source>
        <dbReference type="ARBA" id="ARBA00022679"/>
    </source>
</evidence>
<keyword evidence="5" id="KW-0031">Aminopeptidase</keyword>
<evidence type="ECO:0000256" key="3">
    <source>
        <dbReference type="SAM" id="SignalP"/>
    </source>
</evidence>
<name>A0A6J4KE36_9SPHI</name>
<organism evidence="5">
    <name type="scientific">uncultured Cytophagales bacterium</name>
    <dbReference type="NCBI Taxonomy" id="158755"/>
    <lineage>
        <taxon>Bacteria</taxon>
        <taxon>Pseudomonadati</taxon>
        <taxon>Bacteroidota</taxon>
        <taxon>Sphingobacteriia</taxon>
        <taxon>Sphingobacteriales</taxon>
        <taxon>environmental samples</taxon>
    </lineage>
</organism>
<feature type="chain" id="PRO_5026831186" evidence="3">
    <location>
        <begin position="24"/>
        <end position="343"/>
    </location>
</feature>
<dbReference type="InterPro" id="IPR007484">
    <property type="entry name" value="Peptidase_M28"/>
</dbReference>
<gene>
    <name evidence="5" type="ORF">AVDCRST_MAG56-5570</name>
</gene>
<dbReference type="GO" id="GO:0016603">
    <property type="term" value="F:glutaminyl-peptide cyclotransferase activity"/>
    <property type="evidence" value="ECO:0007669"/>
    <property type="project" value="TreeGrafter"/>
</dbReference>
<evidence type="ECO:0000259" key="4">
    <source>
        <dbReference type="Pfam" id="PF04389"/>
    </source>
</evidence>
<protein>
    <submittedName>
        <fullName evidence="5">Aminopeptidase Y (Arg, Lys, Leu preference)</fullName>
        <ecNumber evidence="5">3.4.11.15</ecNumber>
    </submittedName>
</protein>
<dbReference type="Gene3D" id="3.40.630.10">
    <property type="entry name" value="Zn peptidases"/>
    <property type="match status" value="1"/>
</dbReference>
<keyword evidence="5" id="KW-0378">Hydrolase</keyword>
<dbReference type="GO" id="GO:0008270">
    <property type="term" value="F:zinc ion binding"/>
    <property type="evidence" value="ECO:0007669"/>
    <property type="project" value="TreeGrafter"/>
</dbReference>
<feature type="signal peptide" evidence="3">
    <location>
        <begin position="1"/>
        <end position="23"/>
    </location>
</feature>
<proteinExistence type="predicted"/>
<dbReference type="PANTHER" id="PTHR12283:SF6">
    <property type="entry name" value="GLUTAMINYL-PEPTIDE CYCLOTRANSFERASE-RELATED"/>
    <property type="match status" value="1"/>
</dbReference>
<accession>A0A6J4KE36</accession>
<evidence type="ECO:0000256" key="2">
    <source>
        <dbReference type="ARBA" id="ARBA00023315"/>
    </source>
</evidence>
<dbReference type="GO" id="GO:0004177">
    <property type="term" value="F:aminopeptidase activity"/>
    <property type="evidence" value="ECO:0007669"/>
    <property type="project" value="UniProtKB-KW"/>
</dbReference>
<dbReference type="SUPFAM" id="SSF53187">
    <property type="entry name" value="Zn-dependent exopeptidases"/>
    <property type="match status" value="1"/>
</dbReference>
<dbReference type="AlphaFoldDB" id="A0A6J4KE36"/>
<dbReference type="InterPro" id="IPR040234">
    <property type="entry name" value="QC/QCL"/>
</dbReference>
<reference evidence="5" key="1">
    <citation type="submission" date="2020-02" db="EMBL/GenBank/DDBJ databases">
        <authorList>
            <person name="Meier V. D."/>
        </authorList>
    </citation>
    <scope>NUCLEOTIDE SEQUENCE</scope>
    <source>
        <strain evidence="5">AVDCRST_MAG56</strain>
    </source>
</reference>
<evidence type="ECO:0000313" key="5">
    <source>
        <dbReference type="EMBL" id="CAA9301657.1"/>
    </source>
</evidence>
<keyword evidence="1" id="KW-0808">Transferase</keyword>
<dbReference type="PANTHER" id="PTHR12283">
    <property type="entry name" value="GLUTAMINYL-PEPTIDE CYCLOTRANSFERASE"/>
    <property type="match status" value="1"/>
</dbReference>
<dbReference type="PROSITE" id="PS51257">
    <property type="entry name" value="PROKAR_LIPOPROTEIN"/>
    <property type="match status" value="1"/>
</dbReference>
<feature type="domain" description="Peptidase M28" evidence="4">
    <location>
        <begin position="110"/>
        <end position="333"/>
    </location>
</feature>
<keyword evidence="3" id="KW-0732">Signal</keyword>
<sequence>MKHVSWAWLLLLLPLGLSSSCDRKPSTDTRSGETDQAAPVVTVKAPVFSGDSAYHFVDRQVGFGPRVPNSAGHRQCGDYLVATLKKYGAQVTVQEFVADAYNGTKLQSRNIIGSYLPDAPKRILLAAHWDTRHVADKDSVRRNEPILGASDGASGVGVLLEVARIIGADSSRAPVGVDIIFFDAEDYGVPDAERANYPNDKEFYCLGSQYWGKNLHKPGYSAYYGILLDMVGAKNATFFKEGLSMQYASGVVNKVWDIAGFLKYGQYFLNDVSNQVGTDDHVFINTLAKIPTIDIIDTKPQTGFSTYHHTHRDDMSIIDRNVLQAVGQTVLQTVYQEGAPVVQ</sequence>
<keyword evidence="2" id="KW-0012">Acyltransferase</keyword>